<proteinExistence type="predicted"/>
<dbReference type="Proteomes" id="UP001202328">
    <property type="component" value="Unassembled WGS sequence"/>
</dbReference>
<protein>
    <submittedName>
        <fullName evidence="1">Uncharacterized protein</fullName>
    </submittedName>
</protein>
<evidence type="ECO:0000313" key="2">
    <source>
        <dbReference type="Proteomes" id="UP001202328"/>
    </source>
</evidence>
<name>A0AAD4SH61_9MAGN</name>
<dbReference type="EMBL" id="JAJJMB010010581">
    <property type="protein sequence ID" value="KAI3907658.1"/>
    <property type="molecule type" value="Genomic_DNA"/>
</dbReference>
<accession>A0AAD4SH61</accession>
<comment type="caution">
    <text evidence="1">The sequence shown here is derived from an EMBL/GenBank/DDBJ whole genome shotgun (WGS) entry which is preliminary data.</text>
</comment>
<dbReference type="AlphaFoldDB" id="A0AAD4SH61"/>
<organism evidence="1 2">
    <name type="scientific">Papaver atlanticum</name>
    <dbReference type="NCBI Taxonomy" id="357466"/>
    <lineage>
        <taxon>Eukaryota</taxon>
        <taxon>Viridiplantae</taxon>
        <taxon>Streptophyta</taxon>
        <taxon>Embryophyta</taxon>
        <taxon>Tracheophyta</taxon>
        <taxon>Spermatophyta</taxon>
        <taxon>Magnoliopsida</taxon>
        <taxon>Ranunculales</taxon>
        <taxon>Papaveraceae</taxon>
        <taxon>Papaveroideae</taxon>
        <taxon>Papaver</taxon>
    </lineage>
</organism>
<reference evidence="1" key="1">
    <citation type="submission" date="2022-04" db="EMBL/GenBank/DDBJ databases">
        <title>A functionally conserved STORR gene fusion in Papaver species that diverged 16.8 million years ago.</title>
        <authorList>
            <person name="Catania T."/>
        </authorList>
    </citation>
    <scope>NUCLEOTIDE SEQUENCE</scope>
    <source>
        <strain evidence="1">S-188037</strain>
    </source>
</reference>
<evidence type="ECO:0000313" key="1">
    <source>
        <dbReference type="EMBL" id="KAI3907658.1"/>
    </source>
</evidence>
<sequence>MLQAAAECLAAYILQRKRFSMGRFFLVFPAVVKEAIEEALAEGYRDMDAREPKTKSGGNFTVCSEQYFEFSIPNYGIQKGLKILHLSLSLLVAMVVSLSSCVKEELW</sequence>
<gene>
    <name evidence="1" type="ORF">MKW98_016302</name>
</gene>
<keyword evidence="2" id="KW-1185">Reference proteome</keyword>